<reference evidence="1" key="1">
    <citation type="submission" date="2018-02" db="EMBL/GenBank/DDBJ databases">
        <title>Rhizophora mucronata_Transcriptome.</title>
        <authorList>
            <person name="Meera S.P."/>
            <person name="Sreeshan A."/>
            <person name="Augustine A."/>
        </authorList>
    </citation>
    <scope>NUCLEOTIDE SEQUENCE</scope>
    <source>
        <tissue evidence="1">Leaf</tissue>
    </source>
</reference>
<proteinExistence type="predicted"/>
<evidence type="ECO:0000313" key="1">
    <source>
        <dbReference type="EMBL" id="MBX69018.1"/>
    </source>
</evidence>
<dbReference type="AlphaFoldDB" id="A0A2P2QQ05"/>
<organism evidence="1">
    <name type="scientific">Rhizophora mucronata</name>
    <name type="common">Asiatic mangrove</name>
    <dbReference type="NCBI Taxonomy" id="61149"/>
    <lineage>
        <taxon>Eukaryota</taxon>
        <taxon>Viridiplantae</taxon>
        <taxon>Streptophyta</taxon>
        <taxon>Embryophyta</taxon>
        <taxon>Tracheophyta</taxon>
        <taxon>Spermatophyta</taxon>
        <taxon>Magnoliopsida</taxon>
        <taxon>eudicotyledons</taxon>
        <taxon>Gunneridae</taxon>
        <taxon>Pentapetalae</taxon>
        <taxon>rosids</taxon>
        <taxon>fabids</taxon>
        <taxon>Malpighiales</taxon>
        <taxon>Rhizophoraceae</taxon>
        <taxon>Rhizophora</taxon>
    </lineage>
</organism>
<name>A0A2P2QQ05_RHIMU</name>
<dbReference type="EMBL" id="GGEC01088534">
    <property type="protein sequence ID" value="MBX69018.1"/>
    <property type="molecule type" value="Transcribed_RNA"/>
</dbReference>
<accession>A0A2P2QQ05</accession>
<sequence length="16" mass="1885">MGTHSLFRCFISFLLL</sequence>
<protein>
    <submittedName>
        <fullName evidence="1">Uncharacterized protein</fullName>
    </submittedName>
</protein>